<dbReference type="STRING" id="796604.A0A2X0M963"/>
<dbReference type="InterPro" id="IPR001128">
    <property type="entry name" value="Cyt_P450"/>
</dbReference>
<evidence type="ECO:0000256" key="7">
    <source>
        <dbReference type="SAM" id="Phobius"/>
    </source>
</evidence>
<evidence type="ECO:0000256" key="3">
    <source>
        <dbReference type="ARBA" id="ARBA00022617"/>
    </source>
</evidence>
<dbReference type="Proteomes" id="UP000249464">
    <property type="component" value="Unassembled WGS sequence"/>
</dbReference>
<dbReference type="EMBL" id="FQNC01000046">
    <property type="protein sequence ID" value="SGY68679.1"/>
    <property type="molecule type" value="Genomic_DNA"/>
</dbReference>
<feature type="binding site" description="axial binding residue" evidence="6">
    <location>
        <position position="493"/>
    </location>
    <ligand>
        <name>heme</name>
        <dbReference type="ChEBI" id="CHEBI:30413"/>
    </ligand>
    <ligandPart>
        <name>Fe</name>
        <dbReference type="ChEBI" id="CHEBI:18248"/>
    </ligandPart>
</feature>
<dbReference type="PANTHER" id="PTHR24304">
    <property type="entry name" value="CYTOCHROME P450 FAMILY 7"/>
    <property type="match status" value="1"/>
</dbReference>
<sequence>MPCIHCYISFAQSMAVYLPSLLAPLFLWLFYGGCRGAPPTYGPRYMPGFARGLLATYRLVKHEDEFLVSLRRIYGPIVYLPWPLKQYFVLDPATVSKVYETSTSTLDFGPIRMTILRSAFGGSTPIFRDVALWHGVLFPAHGRGLNKTRLEEPIDTFVSYLRDKLEQLAQRLDADTESSEGVEMGLVTWIRDTMFDAGLAAVFGPQLLDFDTSPKYGISSLEELRKLFDEFDRAFPPVAGEVMPLSVLKMVPFVRKGVKGRDRSRKFFGAWVRDGAPGSQEKGLVKDTVDSSKENGLTDFEIGTTLNGTLWALQANGPFAAVWIILYVIQSPLYPKILQEIDQFLSSLGGAAPTQADLAPSTALPILSSAIHETLRLASSMSSLRHVQKGFLLRIEREDDCELTEEDKAPPASSDYWIPQGSRMAAVTRIAHLDEQVWEDAKLWDGERFIDREGEAAGTRSKRTREVRAFGGGVSIVRPLRSSKSLLFPSGKCEGRHLAYSELKAMVTETLSRFEITVLPKETSTPTKTLRFIDGSTGIAPLPAPGRPGMGIFHFVGDVKVRVKRRVGTE</sequence>
<evidence type="ECO:0000256" key="2">
    <source>
        <dbReference type="ARBA" id="ARBA00010617"/>
    </source>
</evidence>
<keyword evidence="4 6" id="KW-0479">Metal-binding</keyword>
<accession>A0A2X0M963</accession>
<keyword evidence="5 6" id="KW-0408">Iron</keyword>
<protein>
    <submittedName>
        <fullName evidence="8">BQ5605_C004g02910 protein</fullName>
    </submittedName>
</protein>
<organism evidence="8 9">
    <name type="scientific">Microbotryum silenes-dioicae</name>
    <dbReference type="NCBI Taxonomy" id="796604"/>
    <lineage>
        <taxon>Eukaryota</taxon>
        <taxon>Fungi</taxon>
        <taxon>Dikarya</taxon>
        <taxon>Basidiomycota</taxon>
        <taxon>Pucciniomycotina</taxon>
        <taxon>Microbotryomycetes</taxon>
        <taxon>Microbotryales</taxon>
        <taxon>Microbotryaceae</taxon>
        <taxon>Microbotryum</taxon>
    </lineage>
</organism>
<dbReference type="GO" id="GO:0016705">
    <property type="term" value="F:oxidoreductase activity, acting on paired donors, with incorporation or reduction of molecular oxygen"/>
    <property type="evidence" value="ECO:0007669"/>
    <property type="project" value="InterPro"/>
</dbReference>
<comment type="similarity">
    <text evidence="2">Belongs to the cytochrome P450 family.</text>
</comment>
<keyword evidence="9" id="KW-1185">Reference proteome</keyword>
<evidence type="ECO:0000313" key="9">
    <source>
        <dbReference type="Proteomes" id="UP000249464"/>
    </source>
</evidence>
<dbReference type="PANTHER" id="PTHR24304:SF2">
    <property type="entry name" value="24-HYDROXYCHOLESTEROL 7-ALPHA-HYDROXYLASE"/>
    <property type="match status" value="1"/>
</dbReference>
<evidence type="ECO:0000256" key="5">
    <source>
        <dbReference type="ARBA" id="ARBA00023004"/>
    </source>
</evidence>
<dbReference type="InterPro" id="IPR050529">
    <property type="entry name" value="CYP450_sterol_14alpha_dmase"/>
</dbReference>
<proteinExistence type="inferred from homology"/>
<name>A0A2X0M963_9BASI</name>
<dbReference type="InterPro" id="IPR036396">
    <property type="entry name" value="Cyt_P450_sf"/>
</dbReference>
<dbReference type="Gene3D" id="1.10.630.10">
    <property type="entry name" value="Cytochrome P450"/>
    <property type="match status" value="1"/>
</dbReference>
<comment type="cofactor">
    <cofactor evidence="1 6">
        <name>heme</name>
        <dbReference type="ChEBI" id="CHEBI:30413"/>
    </cofactor>
</comment>
<dbReference type="GO" id="GO:0005506">
    <property type="term" value="F:iron ion binding"/>
    <property type="evidence" value="ECO:0007669"/>
    <property type="project" value="InterPro"/>
</dbReference>
<gene>
    <name evidence="8" type="primary">BQ5605_C004g02910</name>
    <name evidence="8" type="ORF">BQ5605_C004G02910</name>
</gene>
<evidence type="ECO:0000256" key="4">
    <source>
        <dbReference type="ARBA" id="ARBA00022723"/>
    </source>
</evidence>
<keyword evidence="7" id="KW-0812">Transmembrane</keyword>
<evidence type="ECO:0000256" key="6">
    <source>
        <dbReference type="PIRSR" id="PIRSR602403-1"/>
    </source>
</evidence>
<reference evidence="8 9" key="1">
    <citation type="submission" date="2016-11" db="EMBL/GenBank/DDBJ databases">
        <authorList>
            <person name="Jaros S."/>
            <person name="Januszkiewicz K."/>
            <person name="Wedrychowicz H."/>
        </authorList>
    </citation>
    <scope>NUCLEOTIDE SEQUENCE [LARGE SCALE GENOMIC DNA]</scope>
</reference>
<evidence type="ECO:0000256" key="1">
    <source>
        <dbReference type="ARBA" id="ARBA00001971"/>
    </source>
</evidence>
<dbReference type="Pfam" id="PF00067">
    <property type="entry name" value="p450"/>
    <property type="match status" value="1"/>
</dbReference>
<dbReference type="InterPro" id="IPR002403">
    <property type="entry name" value="Cyt_P450_E_grp-IV"/>
</dbReference>
<evidence type="ECO:0000313" key="8">
    <source>
        <dbReference type="EMBL" id="SGY68679.1"/>
    </source>
</evidence>
<dbReference type="SUPFAM" id="SSF48264">
    <property type="entry name" value="Cytochrome P450"/>
    <property type="match status" value="1"/>
</dbReference>
<dbReference type="PRINTS" id="PR00465">
    <property type="entry name" value="EP450IV"/>
</dbReference>
<feature type="transmembrane region" description="Helical" evidence="7">
    <location>
        <begin position="7"/>
        <end position="31"/>
    </location>
</feature>
<keyword evidence="3 6" id="KW-0349">Heme</keyword>
<keyword evidence="7" id="KW-0472">Membrane</keyword>
<dbReference type="GO" id="GO:0020037">
    <property type="term" value="F:heme binding"/>
    <property type="evidence" value="ECO:0007669"/>
    <property type="project" value="InterPro"/>
</dbReference>
<dbReference type="AlphaFoldDB" id="A0A2X0M963"/>
<keyword evidence="7" id="KW-1133">Transmembrane helix</keyword>
<dbReference type="GO" id="GO:0008395">
    <property type="term" value="F:steroid hydroxylase activity"/>
    <property type="evidence" value="ECO:0007669"/>
    <property type="project" value="TreeGrafter"/>
</dbReference>